<accession>A0ABU7S053</accession>
<evidence type="ECO:0000256" key="1">
    <source>
        <dbReference type="SAM" id="MobiDB-lite"/>
    </source>
</evidence>
<evidence type="ECO:0000313" key="3">
    <source>
        <dbReference type="EMBL" id="MEE6262182.1"/>
    </source>
</evidence>
<feature type="compositionally biased region" description="Basic and acidic residues" evidence="1">
    <location>
        <begin position="103"/>
        <end position="117"/>
    </location>
</feature>
<evidence type="ECO:0000256" key="2">
    <source>
        <dbReference type="SAM" id="SignalP"/>
    </source>
</evidence>
<proteinExistence type="predicted"/>
<keyword evidence="4" id="KW-1185">Reference proteome</keyword>
<dbReference type="RefSeq" id="WP_331217117.1">
    <property type="nucleotide sequence ID" value="NZ_JAZGQK010000026.1"/>
</dbReference>
<feature type="chain" id="PRO_5046473338" evidence="2">
    <location>
        <begin position="33"/>
        <end position="185"/>
    </location>
</feature>
<keyword evidence="2" id="KW-0732">Signal</keyword>
<reference evidence="3 4" key="1">
    <citation type="submission" date="2024-01" db="EMBL/GenBank/DDBJ databases">
        <title>Genome insights into Plantactinospora sonchi sp. nov.</title>
        <authorList>
            <person name="Wang L."/>
        </authorList>
    </citation>
    <scope>NUCLEOTIDE SEQUENCE [LARGE SCALE GENOMIC DNA]</scope>
    <source>
        <strain evidence="3 4">NEAU-QY2</strain>
    </source>
</reference>
<comment type="caution">
    <text evidence="3">The sequence shown here is derived from an EMBL/GenBank/DDBJ whole genome shotgun (WGS) entry which is preliminary data.</text>
</comment>
<protein>
    <submittedName>
        <fullName evidence="3">Uncharacterized protein</fullName>
    </submittedName>
</protein>
<feature type="compositionally biased region" description="Gly residues" evidence="1">
    <location>
        <begin position="161"/>
        <end position="170"/>
    </location>
</feature>
<feature type="region of interest" description="Disordered" evidence="1">
    <location>
        <begin position="33"/>
        <end position="128"/>
    </location>
</feature>
<dbReference type="EMBL" id="JAZGQK010000026">
    <property type="protein sequence ID" value="MEE6262182.1"/>
    <property type="molecule type" value="Genomic_DNA"/>
</dbReference>
<feature type="region of interest" description="Disordered" evidence="1">
    <location>
        <begin position="161"/>
        <end position="185"/>
    </location>
</feature>
<sequence>MGKLLSRKKVIGGLVGAGVLSAALAAPAVAFADDSANPAPSPSASAPATSTSPDSGKPGQGHNWQGHDQRWADRRGDLAKELATELGVPQDKVEAALAKIRQKAQEHRQDWQKEHGKPAGTSAADRAARLKTRLDKAVSDGRLTREQADAIVAAVKAGVLPGGFGHGPAGKDGQTGDQSPAPTTR</sequence>
<feature type="signal peptide" evidence="2">
    <location>
        <begin position="1"/>
        <end position="32"/>
    </location>
</feature>
<feature type="compositionally biased region" description="Polar residues" evidence="1">
    <location>
        <begin position="175"/>
        <end position="185"/>
    </location>
</feature>
<evidence type="ECO:0000313" key="4">
    <source>
        <dbReference type="Proteomes" id="UP001332243"/>
    </source>
</evidence>
<gene>
    <name evidence="3" type="ORF">V1633_27215</name>
</gene>
<feature type="compositionally biased region" description="Basic and acidic residues" evidence="1">
    <location>
        <begin position="65"/>
        <end position="83"/>
    </location>
</feature>
<dbReference type="Proteomes" id="UP001332243">
    <property type="component" value="Unassembled WGS sequence"/>
</dbReference>
<feature type="compositionally biased region" description="Low complexity" evidence="1">
    <location>
        <begin position="33"/>
        <end position="55"/>
    </location>
</feature>
<organism evidence="3 4">
    <name type="scientific">Plantactinospora sonchi</name>
    <dbReference type="NCBI Taxonomy" id="1544735"/>
    <lineage>
        <taxon>Bacteria</taxon>
        <taxon>Bacillati</taxon>
        <taxon>Actinomycetota</taxon>
        <taxon>Actinomycetes</taxon>
        <taxon>Micromonosporales</taxon>
        <taxon>Micromonosporaceae</taxon>
        <taxon>Plantactinospora</taxon>
    </lineage>
</organism>
<name>A0ABU7S053_9ACTN</name>